<evidence type="ECO:0000256" key="4">
    <source>
        <dbReference type="ARBA" id="ARBA00023288"/>
    </source>
</evidence>
<comment type="caution">
    <text evidence="8">The sequence shown here is derived from an EMBL/GenBank/DDBJ whole genome shotgun (WGS) entry which is preliminary data.</text>
</comment>
<dbReference type="InterPro" id="IPR029071">
    <property type="entry name" value="Ubiquitin-like_domsf"/>
</dbReference>
<dbReference type="SUPFAM" id="SSF54236">
    <property type="entry name" value="Ubiquitin-like"/>
    <property type="match status" value="1"/>
</dbReference>
<evidence type="ECO:0000256" key="2">
    <source>
        <dbReference type="ARBA" id="ARBA00007293"/>
    </source>
</evidence>
<keyword evidence="9" id="KW-1185">Reference proteome</keyword>
<dbReference type="EMBL" id="CM035426">
    <property type="protein sequence ID" value="KAH7315125.1"/>
    <property type="molecule type" value="Genomic_DNA"/>
</dbReference>
<keyword evidence="4 5" id="KW-0449">Lipoprotein</keyword>
<dbReference type="Pfam" id="PF02991">
    <property type="entry name" value="ATG8"/>
    <property type="match status" value="1"/>
</dbReference>
<evidence type="ECO:0000256" key="7">
    <source>
        <dbReference type="SAM" id="Phobius"/>
    </source>
</evidence>
<evidence type="ECO:0000313" key="8">
    <source>
        <dbReference type="EMBL" id="KAH7315125.1"/>
    </source>
</evidence>
<evidence type="ECO:0000256" key="1">
    <source>
        <dbReference type="ARBA" id="ARBA00004370"/>
    </source>
</evidence>
<dbReference type="GO" id="GO:0016020">
    <property type="term" value="C:membrane"/>
    <property type="evidence" value="ECO:0007669"/>
    <property type="project" value="UniProtKB-SubCell"/>
</dbReference>
<dbReference type="AlphaFoldDB" id="A0A8T2S8Y0"/>
<name>A0A8T2S8Y0_CERRI</name>
<organism evidence="8 9">
    <name type="scientific">Ceratopteris richardii</name>
    <name type="common">Triangle waterfern</name>
    <dbReference type="NCBI Taxonomy" id="49495"/>
    <lineage>
        <taxon>Eukaryota</taxon>
        <taxon>Viridiplantae</taxon>
        <taxon>Streptophyta</taxon>
        <taxon>Embryophyta</taxon>
        <taxon>Tracheophyta</taxon>
        <taxon>Polypodiopsida</taxon>
        <taxon>Polypodiidae</taxon>
        <taxon>Polypodiales</taxon>
        <taxon>Pteridineae</taxon>
        <taxon>Pteridaceae</taxon>
        <taxon>Parkerioideae</taxon>
        <taxon>Ceratopteris</taxon>
    </lineage>
</organism>
<evidence type="ECO:0000256" key="5">
    <source>
        <dbReference type="PIRSR" id="PIRSR604241-50"/>
    </source>
</evidence>
<keyword evidence="6" id="KW-0072">Autophagy</keyword>
<keyword evidence="3 7" id="KW-0472">Membrane</keyword>
<accession>A0A8T2S8Y0</accession>
<comment type="similarity">
    <text evidence="2 6">Belongs to the ATG8 family.</text>
</comment>
<protein>
    <recommendedName>
        <fullName evidence="6">Autophagy-related protein</fullName>
    </recommendedName>
</protein>
<dbReference type="PANTHER" id="PTHR10969">
    <property type="entry name" value="MICROTUBULE-ASSOCIATED PROTEINS 1A/1B LIGHT CHAIN 3-RELATED"/>
    <property type="match status" value="1"/>
</dbReference>
<keyword evidence="7" id="KW-1133">Transmembrane helix</keyword>
<dbReference type="GO" id="GO:0005776">
    <property type="term" value="C:autophagosome"/>
    <property type="evidence" value="ECO:0007669"/>
    <property type="project" value="UniProtKB-ARBA"/>
</dbReference>
<reference evidence="8" key="1">
    <citation type="submission" date="2021-08" db="EMBL/GenBank/DDBJ databases">
        <title>WGS assembly of Ceratopteris richardii.</title>
        <authorList>
            <person name="Marchant D.B."/>
            <person name="Chen G."/>
            <person name="Jenkins J."/>
            <person name="Shu S."/>
            <person name="Leebens-Mack J."/>
            <person name="Grimwood J."/>
            <person name="Schmutz J."/>
            <person name="Soltis P."/>
            <person name="Soltis D."/>
            <person name="Chen Z.-H."/>
        </authorList>
    </citation>
    <scope>NUCLEOTIDE SEQUENCE</scope>
    <source>
        <strain evidence="8">Whitten #5841</strain>
        <tissue evidence="8">Leaf</tissue>
    </source>
</reference>
<keyword evidence="7" id="KW-0812">Transmembrane</keyword>
<dbReference type="Gene3D" id="3.10.20.90">
    <property type="entry name" value="Phosphatidylinositol 3-kinase Catalytic Subunit, Chain A, domain 1"/>
    <property type="match status" value="1"/>
</dbReference>
<sequence length="123" mass="14057">MLHVKNSQCHLSFHVGIAEDRAAKALRMREKYPDRIPVIVERASKTDMPDMEKKKFLVPEDLTVGQFVYIIGKRLHLDPGKALFIFVGNVLPPITALMASIYKDYKDEDGFLYVHYSGEKTFG</sequence>
<gene>
    <name evidence="8" type="ORF">KP509_21G035500</name>
</gene>
<dbReference type="OrthoDB" id="6738456at2759"/>
<dbReference type="Proteomes" id="UP000825935">
    <property type="component" value="Chromosome 21"/>
</dbReference>
<dbReference type="GO" id="GO:0006914">
    <property type="term" value="P:autophagy"/>
    <property type="evidence" value="ECO:0007669"/>
    <property type="project" value="UniProtKB-KW"/>
</dbReference>
<feature type="lipid moiety-binding region" description="Phosphatidylserine amidated glycine; alternate" evidence="5">
    <location>
        <position position="123"/>
    </location>
</feature>
<dbReference type="InterPro" id="IPR004241">
    <property type="entry name" value="Atg8-like"/>
</dbReference>
<proteinExistence type="inferred from homology"/>
<feature type="transmembrane region" description="Helical" evidence="7">
    <location>
        <begin position="82"/>
        <end position="102"/>
    </location>
</feature>
<evidence type="ECO:0000256" key="3">
    <source>
        <dbReference type="ARBA" id="ARBA00023136"/>
    </source>
</evidence>
<comment type="subcellular location">
    <subcellularLocation>
        <location evidence="1">Membrane</location>
    </subcellularLocation>
</comment>
<evidence type="ECO:0000313" key="9">
    <source>
        <dbReference type="Proteomes" id="UP000825935"/>
    </source>
</evidence>
<evidence type="ECO:0000256" key="6">
    <source>
        <dbReference type="RuleBase" id="RU004384"/>
    </source>
</evidence>